<evidence type="ECO:0000256" key="3">
    <source>
        <dbReference type="PROSITE-ProRule" id="PRU00124"/>
    </source>
</evidence>
<sequence>MFVCRTVACLPGQVRCSDGSRCINPTWVCDGLFDCRDGSDENNCAVSCGGKKTGSSGQISSPNYPNNYPPYSDCSWHIEVPVGKRIQLKVRI</sequence>
<dbReference type="PROSITE" id="PS50068">
    <property type="entry name" value="LDLRA_2"/>
    <property type="match status" value="1"/>
</dbReference>
<comment type="caution">
    <text evidence="5">The sequence shown here is derived from an EMBL/GenBank/DDBJ whole genome shotgun (WGS) entry which is preliminary data.</text>
</comment>
<evidence type="ECO:0000313" key="5">
    <source>
        <dbReference type="EMBL" id="KAK2179888.1"/>
    </source>
</evidence>
<keyword evidence="6" id="KW-1185">Reference proteome</keyword>
<dbReference type="PANTHER" id="PTHR24251">
    <property type="entry name" value="OVOCHYMASE-RELATED"/>
    <property type="match status" value="1"/>
</dbReference>
<dbReference type="InterPro" id="IPR000859">
    <property type="entry name" value="CUB_dom"/>
</dbReference>
<feature type="disulfide bond" evidence="3">
    <location>
        <begin position="29"/>
        <end position="44"/>
    </location>
</feature>
<evidence type="ECO:0000256" key="2">
    <source>
        <dbReference type="ARBA" id="ARBA00023157"/>
    </source>
</evidence>
<gene>
    <name evidence="5" type="ORF">NP493_468g02006</name>
</gene>
<dbReference type="Gene3D" id="4.10.400.10">
    <property type="entry name" value="Low-density Lipoprotein Receptor"/>
    <property type="match status" value="1"/>
</dbReference>
<dbReference type="InterPro" id="IPR002172">
    <property type="entry name" value="LDrepeatLR_classA_rpt"/>
</dbReference>
<protein>
    <recommendedName>
        <fullName evidence="4">CUB domain-containing protein</fullName>
    </recommendedName>
</protein>
<accession>A0AAD9NTA6</accession>
<evidence type="ECO:0000313" key="6">
    <source>
        <dbReference type="Proteomes" id="UP001209878"/>
    </source>
</evidence>
<organism evidence="5 6">
    <name type="scientific">Ridgeia piscesae</name>
    <name type="common">Tubeworm</name>
    <dbReference type="NCBI Taxonomy" id="27915"/>
    <lineage>
        <taxon>Eukaryota</taxon>
        <taxon>Metazoa</taxon>
        <taxon>Spiralia</taxon>
        <taxon>Lophotrochozoa</taxon>
        <taxon>Annelida</taxon>
        <taxon>Polychaeta</taxon>
        <taxon>Sedentaria</taxon>
        <taxon>Canalipalpata</taxon>
        <taxon>Sabellida</taxon>
        <taxon>Siboglinidae</taxon>
        <taxon>Ridgeia</taxon>
    </lineage>
</organism>
<comment type="caution">
    <text evidence="3">Lacks conserved residue(s) required for the propagation of feature annotation.</text>
</comment>
<dbReference type="Pfam" id="PF00431">
    <property type="entry name" value="CUB"/>
    <property type="match status" value="1"/>
</dbReference>
<keyword evidence="1" id="KW-0677">Repeat</keyword>
<dbReference type="PROSITE" id="PS01180">
    <property type="entry name" value="CUB"/>
    <property type="match status" value="1"/>
</dbReference>
<dbReference type="Proteomes" id="UP001209878">
    <property type="component" value="Unassembled WGS sequence"/>
</dbReference>
<proteinExistence type="predicted"/>
<reference evidence="5" key="1">
    <citation type="journal article" date="2023" name="Mol. Biol. Evol.">
        <title>Third-Generation Sequencing Reveals the Adaptive Role of the Epigenome in Three Deep-Sea Polychaetes.</title>
        <authorList>
            <person name="Perez M."/>
            <person name="Aroh O."/>
            <person name="Sun Y."/>
            <person name="Lan Y."/>
            <person name="Juniper S.K."/>
            <person name="Young C.R."/>
            <person name="Angers B."/>
            <person name="Qian P.Y."/>
        </authorList>
    </citation>
    <scope>NUCLEOTIDE SEQUENCE</scope>
    <source>
        <strain evidence="5">R07B-5</strain>
    </source>
</reference>
<evidence type="ECO:0000259" key="4">
    <source>
        <dbReference type="PROSITE" id="PS01180"/>
    </source>
</evidence>
<dbReference type="Pfam" id="PF00057">
    <property type="entry name" value="Ldl_recept_a"/>
    <property type="match status" value="1"/>
</dbReference>
<dbReference type="AlphaFoldDB" id="A0AAD9NTA6"/>
<name>A0AAD9NTA6_RIDPI</name>
<dbReference type="SUPFAM" id="SSF49854">
    <property type="entry name" value="Spermadhesin, CUB domain"/>
    <property type="match status" value="1"/>
</dbReference>
<dbReference type="InterPro" id="IPR023415">
    <property type="entry name" value="LDLR_class-A_CS"/>
</dbReference>
<dbReference type="InterPro" id="IPR035914">
    <property type="entry name" value="Sperma_CUB_dom_sf"/>
</dbReference>
<keyword evidence="2 3" id="KW-1015">Disulfide bond</keyword>
<dbReference type="SMART" id="SM00192">
    <property type="entry name" value="LDLa"/>
    <property type="match status" value="1"/>
</dbReference>
<dbReference type="SUPFAM" id="SSF57424">
    <property type="entry name" value="LDL receptor-like module"/>
    <property type="match status" value="1"/>
</dbReference>
<dbReference type="PROSITE" id="PS01209">
    <property type="entry name" value="LDLRA_1"/>
    <property type="match status" value="1"/>
</dbReference>
<dbReference type="CDD" id="cd00112">
    <property type="entry name" value="LDLa"/>
    <property type="match status" value="1"/>
</dbReference>
<dbReference type="EMBL" id="JAODUO010000467">
    <property type="protein sequence ID" value="KAK2179888.1"/>
    <property type="molecule type" value="Genomic_DNA"/>
</dbReference>
<feature type="domain" description="CUB" evidence="4">
    <location>
        <begin position="48"/>
        <end position="92"/>
    </location>
</feature>
<dbReference type="InterPro" id="IPR036055">
    <property type="entry name" value="LDL_receptor-like_sf"/>
</dbReference>
<evidence type="ECO:0000256" key="1">
    <source>
        <dbReference type="ARBA" id="ARBA00022737"/>
    </source>
</evidence>
<dbReference type="Gene3D" id="2.60.120.290">
    <property type="entry name" value="Spermadhesin, CUB domain"/>
    <property type="match status" value="1"/>
</dbReference>